<gene>
    <name evidence="7" type="ORF">CFOL_v3_21598</name>
</gene>
<dbReference type="PANTHER" id="PTHR31744">
    <property type="entry name" value="PROTEIN CUP-SHAPED COTYLEDON 2-RELATED"/>
    <property type="match status" value="1"/>
</dbReference>
<evidence type="ECO:0000256" key="4">
    <source>
        <dbReference type="ARBA" id="ARBA00023242"/>
    </source>
</evidence>
<dbReference type="InterPro" id="IPR003441">
    <property type="entry name" value="NAC-dom"/>
</dbReference>
<dbReference type="GO" id="GO:0006355">
    <property type="term" value="P:regulation of DNA-templated transcription"/>
    <property type="evidence" value="ECO:0007669"/>
    <property type="project" value="InterPro"/>
</dbReference>
<dbReference type="InterPro" id="IPR036093">
    <property type="entry name" value="NAC_dom_sf"/>
</dbReference>
<dbReference type="GO" id="GO:0003677">
    <property type="term" value="F:DNA binding"/>
    <property type="evidence" value="ECO:0007669"/>
    <property type="project" value="UniProtKB-KW"/>
</dbReference>
<dbReference type="PROSITE" id="PS51005">
    <property type="entry name" value="NAC"/>
    <property type="match status" value="1"/>
</dbReference>
<keyword evidence="5" id="KW-1133">Transmembrane helix</keyword>
<evidence type="ECO:0000313" key="8">
    <source>
        <dbReference type="Proteomes" id="UP000187406"/>
    </source>
</evidence>
<name>A0A1Q3CD29_CEPFO</name>
<dbReference type="Proteomes" id="UP000187406">
    <property type="component" value="Unassembled WGS sequence"/>
</dbReference>
<dbReference type="STRING" id="3775.A0A1Q3CD29"/>
<evidence type="ECO:0000256" key="3">
    <source>
        <dbReference type="ARBA" id="ARBA00023163"/>
    </source>
</evidence>
<organism evidence="7 8">
    <name type="scientific">Cephalotus follicularis</name>
    <name type="common">Albany pitcher plant</name>
    <dbReference type="NCBI Taxonomy" id="3775"/>
    <lineage>
        <taxon>Eukaryota</taxon>
        <taxon>Viridiplantae</taxon>
        <taxon>Streptophyta</taxon>
        <taxon>Embryophyta</taxon>
        <taxon>Tracheophyta</taxon>
        <taxon>Spermatophyta</taxon>
        <taxon>Magnoliopsida</taxon>
        <taxon>eudicotyledons</taxon>
        <taxon>Gunneridae</taxon>
        <taxon>Pentapetalae</taxon>
        <taxon>rosids</taxon>
        <taxon>fabids</taxon>
        <taxon>Oxalidales</taxon>
        <taxon>Cephalotaceae</taxon>
        <taxon>Cephalotus</taxon>
    </lineage>
</organism>
<dbReference type="Gene3D" id="2.170.150.80">
    <property type="entry name" value="NAC domain"/>
    <property type="match status" value="1"/>
</dbReference>
<keyword evidence="4" id="KW-0539">Nucleus</keyword>
<keyword evidence="2" id="KW-0238">DNA-binding</keyword>
<sequence length="484" mass="55604">MNRTVGHRFHPTDEEIINHFLRKKALGLGHEVSDDIAEVDVCKFEPWQLPDHAVNTSDYDLEWFFFCPCNYKYTNSRRANRTTKSGYWKVTGKDRKLWNIKGAKHQIGIKKTLVFHRGRVPNGIRTNWVIHEYHPTAFNFQNQRAYVICRLKQKADVKVEKSTADEGELCLQRPSDYRNILENAFPEGNPLVRTLTQNGWLDYDSSVEQGLDLQFSNGFCNDLNGLQYYDCSEHENEDFLNSLIVDPFEETVHTHHNGSRPSESLKVYVEGSRDKIHANAHEMCEPEIRTSHSKTLETSSKLTPQGFFSGHVSQKELQMRMIQASSGSDDASVNSITDILEICCLDLDDDKIPTYTSQYYQPRSRKTRAKDHARRFELQGALSHKALDRNKVEVEKHGNVLDALKSNSNEGTRKNLEMTQNNKTSCFNLSWNQAASADQKGFFVLFEAPQLSQNLTSPIYLFNALLGIFLLVVVIWEVILFGDW</sequence>
<feature type="transmembrane region" description="Helical" evidence="5">
    <location>
        <begin position="459"/>
        <end position="481"/>
    </location>
</feature>
<dbReference type="SUPFAM" id="SSF101941">
    <property type="entry name" value="NAC domain"/>
    <property type="match status" value="1"/>
</dbReference>
<protein>
    <submittedName>
        <fullName evidence="7">NAM domain-containing protein</fullName>
    </submittedName>
</protein>
<evidence type="ECO:0000256" key="2">
    <source>
        <dbReference type="ARBA" id="ARBA00023125"/>
    </source>
</evidence>
<evidence type="ECO:0000256" key="1">
    <source>
        <dbReference type="ARBA" id="ARBA00023015"/>
    </source>
</evidence>
<dbReference type="Pfam" id="PF02365">
    <property type="entry name" value="NAM"/>
    <property type="match status" value="1"/>
</dbReference>
<keyword evidence="8" id="KW-1185">Reference proteome</keyword>
<evidence type="ECO:0000313" key="7">
    <source>
        <dbReference type="EMBL" id="GAV78130.1"/>
    </source>
</evidence>
<dbReference type="OrthoDB" id="737278at2759"/>
<reference evidence="8" key="1">
    <citation type="submission" date="2016-04" db="EMBL/GenBank/DDBJ databases">
        <title>Cephalotus genome sequencing.</title>
        <authorList>
            <person name="Fukushima K."/>
            <person name="Hasebe M."/>
            <person name="Fang X."/>
        </authorList>
    </citation>
    <scope>NUCLEOTIDE SEQUENCE [LARGE SCALE GENOMIC DNA]</scope>
    <source>
        <strain evidence="8">cv. St1</strain>
    </source>
</reference>
<dbReference type="InParanoid" id="A0A1Q3CD29"/>
<dbReference type="EMBL" id="BDDD01001743">
    <property type="protein sequence ID" value="GAV78130.1"/>
    <property type="molecule type" value="Genomic_DNA"/>
</dbReference>
<feature type="domain" description="NAC" evidence="6">
    <location>
        <begin position="3"/>
        <end position="154"/>
    </location>
</feature>
<comment type="caution">
    <text evidence="7">The sequence shown here is derived from an EMBL/GenBank/DDBJ whole genome shotgun (WGS) entry which is preliminary data.</text>
</comment>
<dbReference type="PANTHER" id="PTHR31744:SF210">
    <property type="entry name" value="NAC DOMAIN-CONTAINING PROTEIN 86-LIKE"/>
    <property type="match status" value="1"/>
</dbReference>
<keyword evidence="1" id="KW-0805">Transcription regulation</keyword>
<accession>A0A1Q3CD29</accession>
<evidence type="ECO:0000256" key="5">
    <source>
        <dbReference type="SAM" id="Phobius"/>
    </source>
</evidence>
<dbReference type="AlphaFoldDB" id="A0A1Q3CD29"/>
<keyword evidence="3" id="KW-0804">Transcription</keyword>
<proteinExistence type="predicted"/>
<keyword evidence="5" id="KW-0472">Membrane</keyword>
<keyword evidence="5" id="KW-0812">Transmembrane</keyword>
<evidence type="ECO:0000259" key="6">
    <source>
        <dbReference type="PROSITE" id="PS51005"/>
    </source>
</evidence>